<dbReference type="CDD" id="cd13884">
    <property type="entry name" value="CuRO_2_tcLCC_insect_like"/>
    <property type="match status" value="2"/>
</dbReference>
<dbReference type="Pfam" id="PF07731">
    <property type="entry name" value="Cu-oxidase_2"/>
    <property type="match status" value="2"/>
</dbReference>
<keyword evidence="2" id="KW-0479">Metal-binding</keyword>
<reference evidence="7" key="1">
    <citation type="submission" date="2020-07" db="EMBL/GenBank/DDBJ databases">
        <authorList>
            <person name="Nazaruddin N."/>
        </authorList>
    </citation>
    <scope>NUCLEOTIDE SEQUENCE</scope>
</reference>
<dbReference type="InterPro" id="IPR045087">
    <property type="entry name" value="Cu-oxidase_fam"/>
</dbReference>
<sequence length="1258" mass="138705">KSQCSERTRPVTGYVPGVAGMSSINETNCVNDVILENSFLSNPVECARPCSESETPKTCYYHFVIERYPVQSAACDLCTPETATNSICADCQCVPADGVPRMALTVNRMMPGPSIQVCLGDLIVIDVTNKIAENAITIHWHGVFQKDYQYYDGVPFVTQCPIVSGSTFRYQYVANNPGTHFYHAHTGFNKMDGVFGTLVIRTPREQDPNREYFDTDYSSHVVIISDWMNEESTERFPGRTANGTGPTGQLPNSLLINGKGQTNFNGSTTNTSLEVITVEPNTRHRFRLINSFCSVCPGQITIEGHNLTVIETDGQPIKPIDVTSIVSSAGERYDFVIETNQPLGAYQIQLRGLELCNDIQQLGILQYASASNEINTNETLPSGIILNPSGVDCDNNPEEICISKLKSGTPIDEGLTQPETDLQFYIPIAATPTALSAATLDGIIYQSAPSPLISQFNDNPSDQVCNSQNLPSKCNDNCSCTNTLKFPLNSTVEIILVDSVISMGQPFGPNLSDMNSTTISVDYVKQLDEDGQIKRNFDGPGKDTLAVPNNGYAVLRVRANNPGFWFFHCHFIYHQASGMQMVFNVGEQEDLPPVPPNFPKCGNFLNSLQDISRIAVQSAVSQSIIAGYAPGVSGMSLINEANCLNEELVLNTDLSNAVECARTCKLGESKTCYYKFVVERYPINGQACNLCMPNATNSLCANCQCVPGDGTQRMALTVNRMIPGPSIQVCEGDYVVVDVENLLKSDSITLHWHGIYQQGSLHYDGVPHLTQCPITIGNTFRYQFFANNHGTHLWHAHTASQKLDGVFGSLIVRVPHEEELYSNIYDFDLANHVIVINDWFKEESTSRFPGRRAGVVRQIADTFLINGKGKFVDPTGSTTNIPYEVITVDANHRYRFRLINSFCTVCPGELTVEGHSLTVIAIDGQPIEPIVVDSIVSLAGERYDFIINTNREPGAYWIQLRGLNDCDANGIQQLAILQYEGAPTEPMTKEPTFKNPIPNGVVLDVASSDCSSRICGDKLRNALSIDPDILKNGSDVKLYLAIASRKYQPEEIFVPNTYNNFLSPKSISITTLSNISSSSPSCPPLTQLEDIPADAFCNAENLPSHCKPGVSCTCIHLIKIPLNSIVEINLIDDSRHPFHLHGYSFYVVGMGQPLGPIPKSDVKMTVEYFKELEKKDQIVKNFDSPHGRDNVPIPNNGYVTIRFQANNPGYWLLHCHQILHQIGGMEVILQIGEVSDMPKTPDNFPRCGNFKPKIQRTM</sequence>
<dbReference type="FunFam" id="2.60.40.420:FF:000045">
    <property type="entry name" value="Laccase 2"/>
    <property type="match status" value="2"/>
</dbReference>
<dbReference type="PROSITE" id="PS00080">
    <property type="entry name" value="MULTICOPPER_OXIDASE2"/>
    <property type="match status" value="2"/>
</dbReference>
<comment type="caution">
    <text evidence="7">The sequence shown here is derived from an EMBL/GenBank/DDBJ whole genome shotgun (WGS) entry which is preliminary data.</text>
</comment>
<dbReference type="AlphaFoldDB" id="A0A6V7H3K8"/>
<dbReference type="SUPFAM" id="SSF49503">
    <property type="entry name" value="Cupredoxins"/>
    <property type="match status" value="6"/>
</dbReference>
<keyword evidence="3" id="KW-0560">Oxidoreductase</keyword>
<evidence type="ECO:0000259" key="5">
    <source>
        <dbReference type="Pfam" id="PF07731"/>
    </source>
</evidence>
<dbReference type="FunFam" id="2.60.40.420:FF:000031">
    <property type="entry name" value="Laccase-2 isoform A"/>
    <property type="match status" value="2"/>
</dbReference>
<keyword evidence="8" id="KW-1185">Reference proteome</keyword>
<accession>A0A6V7H3K8</accession>
<organism evidence="7 8">
    <name type="scientific">Heterotrigona itama</name>
    <dbReference type="NCBI Taxonomy" id="395501"/>
    <lineage>
        <taxon>Eukaryota</taxon>
        <taxon>Metazoa</taxon>
        <taxon>Ecdysozoa</taxon>
        <taxon>Arthropoda</taxon>
        <taxon>Hexapoda</taxon>
        <taxon>Insecta</taxon>
        <taxon>Pterygota</taxon>
        <taxon>Neoptera</taxon>
        <taxon>Endopterygota</taxon>
        <taxon>Hymenoptera</taxon>
        <taxon>Apocrita</taxon>
        <taxon>Aculeata</taxon>
        <taxon>Apoidea</taxon>
        <taxon>Anthophila</taxon>
        <taxon>Apidae</taxon>
        <taxon>Heterotrigona</taxon>
    </lineage>
</organism>
<dbReference type="GO" id="GO:0006826">
    <property type="term" value="P:iron ion transport"/>
    <property type="evidence" value="ECO:0007669"/>
    <property type="project" value="TreeGrafter"/>
</dbReference>
<evidence type="ECO:0000259" key="4">
    <source>
        <dbReference type="Pfam" id="PF00394"/>
    </source>
</evidence>
<dbReference type="PROSITE" id="PS00079">
    <property type="entry name" value="MULTICOPPER_OXIDASE1"/>
    <property type="match status" value="2"/>
</dbReference>
<dbReference type="InterPro" id="IPR011707">
    <property type="entry name" value="Cu-oxidase-like_N"/>
</dbReference>
<protein>
    <recommendedName>
        <fullName evidence="9">Laccase</fullName>
    </recommendedName>
</protein>
<feature type="non-terminal residue" evidence="7">
    <location>
        <position position="1"/>
    </location>
</feature>
<dbReference type="CDD" id="cd13858">
    <property type="entry name" value="CuRO_1_tcLCC2_insect_like"/>
    <property type="match status" value="2"/>
</dbReference>
<evidence type="ECO:0000256" key="1">
    <source>
        <dbReference type="ARBA" id="ARBA00010609"/>
    </source>
</evidence>
<gene>
    <name evidence="7" type="ORF">MHI_LOCUS412026</name>
</gene>
<dbReference type="Pfam" id="PF00394">
    <property type="entry name" value="Cu-oxidase"/>
    <property type="match status" value="2"/>
</dbReference>
<dbReference type="OrthoDB" id="2121828at2759"/>
<dbReference type="InterPro" id="IPR001117">
    <property type="entry name" value="Cu-oxidase_2nd"/>
</dbReference>
<dbReference type="EMBL" id="CAJDYZ010006851">
    <property type="protein sequence ID" value="CAD1473780.1"/>
    <property type="molecule type" value="Genomic_DNA"/>
</dbReference>
<dbReference type="InterPro" id="IPR033138">
    <property type="entry name" value="Cu_oxidase_CS"/>
</dbReference>
<feature type="domain" description="Plastocyanin-like" evidence="6">
    <location>
        <begin position="704"/>
        <end position="815"/>
    </location>
</feature>
<evidence type="ECO:0000256" key="2">
    <source>
        <dbReference type="ARBA" id="ARBA00022723"/>
    </source>
</evidence>
<evidence type="ECO:0000259" key="6">
    <source>
        <dbReference type="Pfam" id="PF07732"/>
    </source>
</evidence>
<dbReference type="Gene3D" id="2.60.40.420">
    <property type="entry name" value="Cupredoxins - blue copper proteins"/>
    <property type="match status" value="6"/>
</dbReference>
<feature type="domain" description="Plastocyanin-like" evidence="4">
    <location>
        <begin position="832"/>
        <end position="982"/>
    </location>
</feature>
<name>A0A6V7H3K8_9HYME</name>
<dbReference type="CDD" id="cd13905">
    <property type="entry name" value="CuRO_3_tcLLC2_insect_like"/>
    <property type="match status" value="2"/>
</dbReference>
<dbReference type="PANTHER" id="PTHR11709:SF232">
    <property type="entry name" value="STRAW, ISOFORM G"/>
    <property type="match status" value="1"/>
</dbReference>
<evidence type="ECO:0000313" key="8">
    <source>
        <dbReference type="Proteomes" id="UP000752696"/>
    </source>
</evidence>
<evidence type="ECO:0000256" key="3">
    <source>
        <dbReference type="ARBA" id="ARBA00023002"/>
    </source>
</evidence>
<dbReference type="InterPro" id="IPR011706">
    <property type="entry name" value="Cu-oxidase_C"/>
</dbReference>
<evidence type="ECO:0008006" key="9">
    <source>
        <dbReference type="Google" id="ProtNLM"/>
    </source>
</evidence>
<feature type="domain" description="Plastocyanin-like" evidence="5">
    <location>
        <begin position="1110"/>
        <end position="1227"/>
    </location>
</feature>
<feature type="domain" description="Plastocyanin-like" evidence="4">
    <location>
        <begin position="220"/>
        <end position="369"/>
    </location>
</feature>
<dbReference type="Proteomes" id="UP000752696">
    <property type="component" value="Unassembled WGS sequence"/>
</dbReference>
<dbReference type="InterPro" id="IPR002355">
    <property type="entry name" value="Cu_oxidase_Cu_BS"/>
</dbReference>
<dbReference type="Pfam" id="PF07732">
    <property type="entry name" value="Cu-oxidase_3"/>
    <property type="match status" value="2"/>
</dbReference>
<dbReference type="InterPro" id="IPR008972">
    <property type="entry name" value="Cupredoxin"/>
</dbReference>
<feature type="domain" description="Plastocyanin-like" evidence="5">
    <location>
        <begin position="466"/>
        <end position="588"/>
    </location>
</feature>
<dbReference type="GO" id="GO:0016491">
    <property type="term" value="F:oxidoreductase activity"/>
    <property type="evidence" value="ECO:0007669"/>
    <property type="project" value="UniProtKB-KW"/>
</dbReference>
<dbReference type="GO" id="GO:0005507">
    <property type="term" value="F:copper ion binding"/>
    <property type="evidence" value="ECO:0007669"/>
    <property type="project" value="InterPro"/>
</dbReference>
<proteinExistence type="inferred from homology"/>
<dbReference type="GO" id="GO:0005886">
    <property type="term" value="C:plasma membrane"/>
    <property type="evidence" value="ECO:0007669"/>
    <property type="project" value="TreeGrafter"/>
</dbReference>
<feature type="domain" description="Plastocyanin-like" evidence="6">
    <location>
        <begin position="92"/>
        <end position="203"/>
    </location>
</feature>
<dbReference type="PANTHER" id="PTHR11709">
    <property type="entry name" value="MULTI-COPPER OXIDASE"/>
    <property type="match status" value="1"/>
</dbReference>
<evidence type="ECO:0000313" key="7">
    <source>
        <dbReference type="EMBL" id="CAD1473780.1"/>
    </source>
</evidence>
<comment type="similarity">
    <text evidence="1">Belongs to the multicopper oxidase family.</text>
</comment>